<sequence length="168" mass="18461">MAGVSTAEISEYEDIGFIVLKKRIDPILVRSARDAVAKRAGEARKTMANDKIHVSIYGAKSWPSECQILFEAVEINSLIGVYQSNKIEGRGPREAVFFTIPLDENVLESGVNMPGYYKRSYIDGIATDQAREGLKLEEGDVLVSNGGTGMKNEGEGGTVFMLIKHFWA</sequence>
<accession>A0A9P8I7U8</accession>
<keyword evidence="2" id="KW-1185">Reference proteome</keyword>
<evidence type="ECO:0000313" key="2">
    <source>
        <dbReference type="Proteomes" id="UP000698800"/>
    </source>
</evidence>
<dbReference type="EMBL" id="JAGHQL010000053">
    <property type="protein sequence ID" value="KAH0542470.1"/>
    <property type="molecule type" value="Genomic_DNA"/>
</dbReference>
<reference evidence="1" key="1">
    <citation type="submission" date="2021-03" db="EMBL/GenBank/DDBJ databases">
        <title>Comparative genomics and phylogenomic investigation of the class Geoglossomycetes provide insights into ecological specialization and systematics.</title>
        <authorList>
            <person name="Melie T."/>
            <person name="Pirro S."/>
            <person name="Miller A.N."/>
            <person name="Quandt A."/>
        </authorList>
    </citation>
    <scope>NUCLEOTIDE SEQUENCE</scope>
    <source>
        <strain evidence="1">GBOQ0MN5Z8</strain>
    </source>
</reference>
<comment type="caution">
    <text evidence="1">The sequence shown here is derived from an EMBL/GenBank/DDBJ whole genome shotgun (WGS) entry which is preliminary data.</text>
</comment>
<protein>
    <submittedName>
        <fullName evidence="1">Uncharacterized protein</fullName>
    </submittedName>
</protein>
<dbReference type="AlphaFoldDB" id="A0A9P8I7U8"/>
<dbReference type="OrthoDB" id="5466019at2759"/>
<name>A0A9P8I7U8_9PEZI</name>
<organism evidence="1 2">
    <name type="scientific">Glutinoglossum americanum</name>
    <dbReference type="NCBI Taxonomy" id="1670608"/>
    <lineage>
        <taxon>Eukaryota</taxon>
        <taxon>Fungi</taxon>
        <taxon>Dikarya</taxon>
        <taxon>Ascomycota</taxon>
        <taxon>Pezizomycotina</taxon>
        <taxon>Geoglossomycetes</taxon>
        <taxon>Geoglossales</taxon>
        <taxon>Geoglossaceae</taxon>
        <taxon>Glutinoglossum</taxon>
    </lineage>
</organism>
<proteinExistence type="predicted"/>
<dbReference type="Proteomes" id="UP000698800">
    <property type="component" value="Unassembled WGS sequence"/>
</dbReference>
<gene>
    <name evidence="1" type="ORF">FGG08_003141</name>
</gene>
<evidence type="ECO:0000313" key="1">
    <source>
        <dbReference type="EMBL" id="KAH0542470.1"/>
    </source>
</evidence>